<dbReference type="Gramene" id="ONH94286">
    <property type="protein sequence ID" value="ONH94286"/>
    <property type="gene ID" value="PRUPE_7G008100"/>
</dbReference>
<evidence type="ECO:0000259" key="1">
    <source>
        <dbReference type="PROSITE" id="PS50181"/>
    </source>
</evidence>
<feature type="domain" description="F-box" evidence="1">
    <location>
        <begin position="5"/>
        <end position="55"/>
    </location>
</feature>
<keyword evidence="3" id="KW-1185">Reference proteome</keyword>
<dbReference type="Pfam" id="PF07734">
    <property type="entry name" value="FBA_1"/>
    <property type="match status" value="1"/>
</dbReference>
<dbReference type="InterPro" id="IPR050796">
    <property type="entry name" value="SCF_F-box_component"/>
</dbReference>
<dbReference type="PROSITE" id="PS50181">
    <property type="entry name" value="FBOX"/>
    <property type="match status" value="1"/>
</dbReference>
<dbReference type="eggNOG" id="ENOG502QUVH">
    <property type="taxonomic scope" value="Eukaryota"/>
</dbReference>
<dbReference type="OrthoDB" id="1138369at2759"/>
<gene>
    <name evidence="2" type="ORF">PRUPE_7G008100</name>
</gene>
<dbReference type="NCBIfam" id="TIGR01640">
    <property type="entry name" value="F_box_assoc_1"/>
    <property type="match status" value="1"/>
</dbReference>
<dbReference type="InterPro" id="IPR001810">
    <property type="entry name" value="F-box_dom"/>
</dbReference>
<proteinExistence type="predicted"/>
<dbReference type="PANTHER" id="PTHR31672:SF13">
    <property type="entry name" value="F-BOX PROTEIN CPR30-LIKE"/>
    <property type="match status" value="1"/>
</dbReference>
<sequence>MANKKLQKTHVPDDILVKILSRLPVKSLIRFICVSNRWRFLLYDPQFAKYHFKVASEQQTLSPSLLISTASELRSVHLETPSFAIGGNSLVRNLSFPLKQQGRAVKVLGSCNGLVCVALDFHECFYIWNPSTRFLQKLPDPDFGSEEIRRHYKYGFGYASTIDDYKVVVGAELTYETDRANKYPVVVFSLRANSWKKIQAPLSPHGHSEGALSNEALHWLHTSCRPQPVAIAFDLAKEEFRNVMLPICEQNELGYRRVGVLLEGCLCAWANGFPDFEYLEIWVMREYNVYESWTVLFKVANDVPIFIRESGTVVMRDRNSKNVELIWLDKNQDKFKKDVVSRERYMIQGLDSGNDLTQYVETLLPFVSIVCDQQTPVVAIPVSHLITVQEITVQNISIMVPMKLTGPNFTVWKWLFLQVLRKYRVEGLVEGTEICPPAFLFDTNGKITNQVNPAFEKWMDRDQSVMVWLNSRISEDLLPYTVGASSSHALWMIMKKRFADASDSPFA</sequence>
<accession>A0A251N4N6</accession>
<evidence type="ECO:0000313" key="2">
    <source>
        <dbReference type="EMBL" id="ONH94286.1"/>
    </source>
</evidence>
<dbReference type="AlphaFoldDB" id="A0A251N4N6"/>
<evidence type="ECO:0000313" key="3">
    <source>
        <dbReference type="Proteomes" id="UP000006882"/>
    </source>
</evidence>
<dbReference type="EMBL" id="CM007657">
    <property type="protein sequence ID" value="ONH94286.1"/>
    <property type="molecule type" value="Genomic_DNA"/>
</dbReference>
<dbReference type="Pfam" id="PF00646">
    <property type="entry name" value="F-box"/>
    <property type="match status" value="1"/>
</dbReference>
<protein>
    <recommendedName>
        <fullName evidence="1">F-box domain-containing protein</fullName>
    </recommendedName>
</protein>
<dbReference type="PANTHER" id="PTHR31672">
    <property type="entry name" value="BNACNNG10540D PROTEIN"/>
    <property type="match status" value="1"/>
</dbReference>
<dbReference type="SMART" id="SM00256">
    <property type="entry name" value="FBOX"/>
    <property type="match status" value="1"/>
</dbReference>
<dbReference type="STRING" id="3760.A0A251N4N6"/>
<reference evidence="2 3" key="1">
    <citation type="journal article" date="2013" name="Nat. Genet.">
        <title>The high-quality draft genome of peach (Prunus persica) identifies unique patterns of genetic diversity, domestication and genome evolution.</title>
        <authorList>
            <consortium name="International Peach Genome Initiative"/>
            <person name="Verde I."/>
            <person name="Abbott A.G."/>
            <person name="Scalabrin S."/>
            <person name="Jung S."/>
            <person name="Shu S."/>
            <person name="Marroni F."/>
            <person name="Zhebentyayeva T."/>
            <person name="Dettori M.T."/>
            <person name="Grimwood J."/>
            <person name="Cattonaro F."/>
            <person name="Zuccolo A."/>
            <person name="Rossini L."/>
            <person name="Jenkins J."/>
            <person name="Vendramin E."/>
            <person name="Meisel L.A."/>
            <person name="Decroocq V."/>
            <person name="Sosinski B."/>
            <person name="Prochnik S."/>
            <person name="Mitros T."/>
            <person name="Policriti A."/>
            <person name="Cipriani G."/>
            <person name="Dondini L."/>
            <person name="Ficklin S."/>
            <person name="Goodstein D.M."/>
            <person name="Xuan P."/>
            <person name="Del Fabbro C."/>
            <person name="Aramini V."/>
            <person name="Copetti D."/>
            <person name="Gonzalez S."/>
            <person name="Horner D.S."/>
            <person name="Falchi R."/>
            <person name="Lucas S."/>
            <person name="Mica E."/>
            <person name="Maldonado J."/>
            <person name="Lazzari B."/>
            <person name="Bielenberg D."/>
            <person name="Pirona R."/>
            <person name="Miculan M."/>
            <person name="Barakat A."/>
            <person name="Testolin R."/>
            <person name="Stella A."/>
            <person name="Tartarini S."/>
            <person name="Tonutti P."/>
            <person name="Arus P."/>
            <person name="Orellana A."/>
            <person name="Wells C."/>
            <person name="Main D."/>
            <person name="Vizzotto G."/>
            <person name="Silva H."/>
            <person name="Salamini F."/>
            <person name="Schmutz J."/>
            <person name="Morgante M."/>
            <person name="Rokhsar D.S."/>
        </authorList>
    </citation>
    <scope>NUCLEOTIDE SEQUENCE [LARGE SCALE GENOMIC DNA]</scope>
    <source>
        <strain evidence="3">cv. Nemared</strain>
    </source>
</reference>
<organism evidence="2 3">
    <name type="scientific">Prunus persica</name>
    <name type="common">Peach</name>
    <name type="synonym">Amygdalus persica</name>
    <dbReference type="NCBI Taxonomy" id="3760"/>
    <lineage>
        <taxon>Eukaryota</taxon>
        <taxon>Viridiplantae</taxon>
        <taxon>Streptophyta</taxon>
        <taxon>Embryophyta</taxon>
        <taxon>Tracheophyta</taxon>
        <taxon>Spermatophyta</taxon>
        <taxon>Magnoliopsida</taxon>
        <taxon>eudicotyledons</taxon>
        <taxon>Gunneridae</taxon>
        <taxon>Pentapetalae</taxon>
        <taxon>rosids</taxon>
        <taxon>fabids</taxon>
        <taxon>Rosales</taxon>
        <taxon>Rosaceae</taxon>
        <taxon>Amygdaloideae</taxon>
        <taxon>Amygdaleae</taxon>
        <taxon>Prunus</taxon>
    </lineage>
</organism>
<dbReference type="CDD" id="cd22157">
    <property type="entry name" value="F-box_AtFBW1-like"/>
    <property type="match status" value="1"/>
</dbReference>
<dbReference type="SUPFAM" id="SSF81383">
    <property type="entry name" value="F-box domain"/>
    <property type="match status" value="1"/>
</dbReference>
<dbReference type="InterPro" id="IPR006527">
    <property type="entry name" value="F-box-assoc_dom_typ1"/>
</dbReference>
<dbReference type="InterPro" id="IPR036047">
    <property type="entry name" value="F-box-like_dom_sf"/>
</dbReference>
<name>A0A251N4N6_PRUPE</name>
<dbReference type="Proteomes" id="UP000006882">
    <property type="component" value="Chromosome G7"/>
</dbReference>
<dbReference type="InterPro" id="IPR017451">
    <property type="entry name" value="F-box-assoc_interact_dom"/>
</dbReference>
<dbReference type="Gene3D" id="1.20.1280.50">
    <property type="match status" value="1"/>
</dbReference>